<sequence>MALRRDDAFSREADHTASRAMEVDNIVAAAPEAKGDFSDTISILNSKRTNVHDGPAEAHTPDEVLLHLKTQMDHLSQSNRDTLDLIPALCPKPTPHPPPDSSIASDAPIAAPISVAADDRLAPPQTSRQGPPPCRTPTPPPNKPTPCLTTPLTTHHKAPSSITPATTHNTPPRTSQDRTTDPPGASSSTDTTWTPSDHTGHLSRPKDWSTLHCSSRTQNT</sequence>
<feature type="compositionally biased region" description="Pro residues" evidence="1">
    <location>
        <begin position="90"/>
        <end position="100"/>
    </location>
</feature>
<keyword evidence="3" id="KW-1185">Reference proteome</keyword>
<evidence type="ECO:0000256" key="1">
    <source>
        <dbReference type="SAM" id="MobiDB-lite"/>
    </source>
</evidence>
<gene>
    <name evidence="2" type="ORF">H696_03223</name>
</gene>
<accession>A0A058ZA87</accession>
<feature type="compositionally biased region" description="Low complexity" evidence="1">
    <location>
        <begin position="101"/>
        <end position="116"/>
    </location>
</feature>
<dbReference type="GeneID" id="20527948"/>
<feature type="compositionally biased region" description="Polar residues" evidence="1">
    <location>
        <begin position="211"/>
        <end position="220"/>
    </location>
</feature>
<dbReference type="STRING" id="691883.A0A058ZA87"/>
<reference evidence="2" key="1">
    <citation type="submission" date="2013-04" db="EMBL/GenBank/DDBJ databases">
        <title>The Genome Sequence of Fonticula alba ATCC 38817.</title>
        <authorList>
            <consortium name="The Broad Institute Genomics Platform"/>
            <person name="Russ C."/>
            <person name="Cuomo C."/>
            <person name="Burger G."/>
            <person name="Gray M.W."/>
            <person name="Holland P.W.H."/>
            <person name="King N."/>
            <person name="Lang F.B.F."/>
            <person name="Roger A.J."/>
            <person name="Ruiz-Trillo I."/>
            <person name="Brown M."/>
            <person name="Walker B."/>
            <person name="Young S."/>
            <person name="Zeng Q."/>
            <person name="Gargeya S."/>
            <person name="Fitzgerald M."/>
            <person name="Haas B."/>
            <person name="Abouelleil A."/>
            <person name="Allen A.W."/>
            <person name="Alvarado L."/>
            <person name="Arachchi H.M."/>
            <person name="Berlin A.M."/>
            <person name="Chapman S.B."/>
            <person name="Gainer-Dewar J."/>
            <person name="Goldberg J."/>
            <person name="Griggs A."/>
            <person name="Gujja S."/>
            <person name="Hansen M."/>
            <person name="Howarth C."/>
            <person name="Imamovic A."/>
            <person name="Ireland A."/>
            <person name="Larimer J."/>
            <person name="McCowan C."/>
            <person name="Murphy C."/>
            <person name="Pearson M."/>
            <person name="Poon T.W."/>
            <person name="Priest M."/>
            <person name="Roberts A."/>
            <person name="Saif S."/>
            <person name="Shea T."/>
            <person name="Sisk P."/>
            <person name="Sykes S."/>
            <person name="Wortman J."/>
            <person name="Nusbaum C."/>
            <person name="Birren B."/>
        </authorList>
    </citation>
    <scope>NUCLEOTIDE SEQUENCE [LARGE SCALE GENOMIC DNA]</scope>
    <source>
        <strain evidence="2">ATCC 38817</strain>
    </source>
</reference>
<feature type="compositionally biased region" description="Polar residues" evidence="1">
    <location>
        <begin position="160"/>
        <end position="174"/>
    </location>
</feature>
<evidence type="ECO:0000313" key="2">
    <source>
        <dbReference type="EMBL" id="KCV70868.1"/>
    </source>
</evidence>
<feature type="compositionally biased region" description="Basic and acidic residues" evidence="1">
    <location>
        <begin position="198"/>
        <end position="209"/>
    </location>
</feature>
<evidence type="ECO:0000313" key="3">
    <source>
        <dbReference type="Proteomes" id="UP000030693"/>
    </source>
</evidence>
<name>A0A058ZA87_FONAL</name>
<feature type="compositionally biased region" description="Low complexity" evidence="1">
    <location>
        <begin position="186"/>
        <end position="197"/>
    </location>
</feature>
<dbReference type="EMBL" id="KB932204">
    <property type="protein sequence ID" value="KCV70868.1"/>
    <property type="molecule type" value="Genomic_DNA"/>
</dbReference>
<dbReference type="RefSeq" id="XP_009495384.1">
    <property type="nucleotide sequence ID" value="XM_009497109.1"/>
</dbReference>
<feature type="compositionally biased region" description="Pro residues" evidence="1">
    <location>
        <begin position="130"/>
        <end position="144"/>
    </location>
</feature>
<feature type="region of interest" description="Disordered" evidence="1">
    <location>
        <begin position="88"/>
        <end position="220"/>
    </location>
</feature>
<dbReference type="AlphaFoldDB" id="A0A058ZA87"/>
<proteinExistence type="predicted"/>
<dbReference type="Proteomes" id="UP000030693">
    <property type="component" value="Unassembled WGS sequence"/>
</dbReference>
<protein>
    <submittedName>
        <fullName evidence="2">Uncharacterized protein</fullName>
    </submittedName>
</protein>
<organism evidence="2">
    <name type="scientific">Fonticula alba</name>
    <name type="common">Slime mold</name>
    <dbReference type="NCBI Taxonomy" id="691883"/>
    <lineage>
        <taxon>Eukaryota</taxon>
        <taxon>Rotosphaerida</taxon>
        <taxon>Fonticulaceae</taxon>
        <taxon>Fonticula</taxon>
    </lineage>
</organism>